<evidence type="ECO:0008006" key="4">
    <source>
        <dbReference type="Google" id="ProtNLM"/>
    </source>
</evidence>
<sequence>MPDADADADADAEGGSAESHFGDASQARLLRDMARRLNTIADGIFARETD</sequence>
<dbReference type="Proteomes" id="UP001501414">
    <property type="component" value="Unassembled WGS sequence"/>
</dbReference>
<evidence type="ECO:0000313" key="3">
    <source>
        <dbReference type="Proteomes" id="UP001501414"/>
    </source>
</evidence>
<gene>
    <name evidence="2" type="ORF">GCM10009613_52720</name>
</gene>
<organism evidence="2 3">
    <name type="scientific">Pseudonocardia kongjuensis</name>
    <dbReference type="NCBI Taxonomy" id="102227"/>
    <lineage>
        <taxon>Bacteria</taxon>
        <taxon>Bacillati</taxon>
        <taxon>Actinomycetota</taxon>
        <taxon>Actinomycetes</taxon>
        <taxon>Pseudonocardiales</taxon>
        <taxon>Pseudonocardiaceae</taxon>
        <taxon>Pseudonocardia</taxon>
    </lineage>
</organism>
<proteinExistence type="predicted"/>
<protein>
    <recommendedName>
        <fullName evidence="4">MarR family transcriptional regulator</fullName>
    </recommendedName>
</protein>
<reference evidence="3" key="1">
    <citation type="journal article" date="2019" name="Int. J. Syst. Evol. Microbiol.">
        <title>The Global Catalogue of Microorganisms (GCM) 10K type strain sequencing project: providing services to taxonomists for standard genome sequencing and annotation.</title>
        <authorList>
            <consortium name="The Broad Institute Genomics Platform"/>
            <consortium name="The Broad Institute Genome Sequencing Center for Infectious Disease"/>
            <person name="Wu L."/>
            <person name="Ma J."/>
        </authorList>
    </citation>
    <scope>NUCLEOTIDE SEQUENCE [LARGE SCALE GENOMIC DNA]</scope>
    <source>
        <strain evidence="3">JCM 11896</strain>
    </source>
</reference>
<feature type="region of interest" description="Disordered" evidence="1">
    <location>
        <begin position="1"/>
        <end position="24"/>
    </location>
</feature>
<accession>A0ABP4IXL4</accession>
<feature type="compositionally biased region" description="Acidic residues" evidence="1">
    <location>
        <begin position="1"/>
        <end position="12"/>
    </location>
</feature>
<dbReference type="EMBL" id="BAAAJK010000040">
    <property type="protein sequence ID" value="GAA1398496.1"/>
    <property type="molecule type" value="Genomic_DNA"/>
</dbReference>
<dbReference type="RefSeq" id="WP_344027251.1">
    <property type="nucleotide sequence ID" value="NZ_BAAAJK010000040.1"/>
</dbReference>
<comment type="caution">
    <text evidence="2">The sequence shown here is derived from an EMBL/GenBank/DDBJ whole genome shotgun (WGS) entry which is preliminary data.</text>
</comment>
<name>A0ABP4IXL4_9PSEU</name>
<evidence type="ECO:0000313" key="2">
    <source>
        <dbReference type="EMBL" id="GAA1398496.1"/>
    </source>
</evidence>
<keyword evidence="3" id="KW-1185">Reference proteome</keyword>
<evidence type="ECO:0000256" key="1">
    <source>
        <dbReference type="SAM" id="MobiDB-lite"/>
    </source>
</evidence>